<dbReference type="Gene3D" id="3.10.10.10">
    <property type="entry name" value="HIV Type 1 Reverse Transcriptase, subunit A, domain 1"/>
    <property type="match status" value="1"/>
</dbReference>
<dbReference type="Proteomes" id="UP000245207">
    <property type="component" value="Unassembled WGS sequence"/>
</dbReference>
<dbReference type="SUPFAM" id="SSF56672">
    <property type="entry name" value="DNA/RNA polymerases"/>
    <property type="match status" value="1"/>
</dbReference>
<dbReference type="InterPro" id="IPR043128">
    <property type="entry name" value="Rev_trsase/Diguanyl_cyclase"/>
</dbReference>
<protein>
    <submittedName>
        <fullName evidence="5">Reverse transcriptase domain-containing protein</fullName>
    </submittedName>
</protein>
<feature type="transmembrane region" description="Helical" evidence="3">
    <location>
        <begin position="165"/>
        <end position="193"/>
    </location>
</feature>
<dbReference type="InterPro" id="IPR021109">
    <property type="entry name" value="Peptidase_aspartic_dom_sf"/>
</dbReference>
<keyword evidence="5" id="KW-0695">RNA-directed DNA polymerase</keyword>
<dbReference type="CDD" id="cd09279">
    <property type="entry name" value="RNase_HI_like"/>
    <property type="match status" value="1"/>
</dbReference>
<dbReference type="GO" id="GO:0003676">
    <property type="term" value="F:nucleic acid binding"/>
    <property type="evidence" value="ECO:0007669"/>
    <property type="project" value="InterPro"/>
</dbReference>
<evidence type="ECO:0000256" key="2">
    <source>
        <dbReference type="SAM" id="MobiDB-lite"/>
    </source>
</evidence>
<dbReference type="Pfam" id="PF03732">
    <property type="entry name" value="Retrotrans_gag"/>
    <property type="match status" value="1"/>
</dbReference>
<keyword evidence="3" id="KW-0812">Transmembrane</keyword>
<dbReference type="InterPro" id="IPR012337">
    <property type="entry name" value="RNaseH-like_sf"/>
</dbReference>
<evidence type="ECO:0000313" key="6">
    <source>
        <dbReference type="Proteomes" id="UP000245207"/>
    </source>
</evidence>
<comment type="caution">
    <text evidence="5">The sequence shown here is derived from an EMBL/GenBank/DDBJ whole genome shotgun (WGS) entry which is preliminary data.</text>
</comment>
<feature type="compositionally biased region" description="Basic and acidic residues" evidence="2">
    <location>
        <begin position="34"/>
        <end position="54"/>
    </location>
</feature>
<dbReference type="CDD" id="cd00303">
    <property type="entry name" value="retropepsin_like"/>
    <property type="match status" value="1"/>
</dbReference>
<dbReference type="InterPro" id="IPR041577">
    <property type="entry name" value="RT_RNaseH_2"/>
</dbReference>
<evidence type="ECO:0000259" key="4">
    <source>
        <dbReference type="PROSITE" id="PS50879"/>
    </source>
</evidence>
<dbReference type="InterPro" id="IPR000477">
    <property type="entry name" value="RT_dom"/>
</dbReference>
<keyword evidence="6" id="KW-1185">Reference proteome</keyword>
<keyword evidence="3" id="KW-1133">Transmembrane helix</keyword>
<dbReference type="Pfam" id="PF00078">
    <property type="entry name" value="RVT_1"/>
    <property type="match status" value="1"/>
</dbReference>
<dbReference type="Pfam" id="PF17919">
    <property type="entry name" value="RT_RNaseH_2"/>
    <property type="match status" value="1"/>
</dbReference>
<keyword evidence="1" id="KW-0233">DNA recombination</keyword>
<evidence type="ECO:0000313" key="5">
    <source>
        <dbReference type="EMBL" id="PWA74143.1"/>
    </source>
</evidence>
<dbReference type="PANTHER" id="PTHR48475:SF2">
    <property type="entry name" value="RIBONUCLEASE H"/>
    <property type="match status" value="1"/>
</dbReference>
<dbReference type="SUPFAM" id="SSF53098">
    <property type="entry name" value="Ribonuclease H-like"/>
    <property type="match status" value="1"/>
</dbReference>
<gene>
    <name evidence="5" type="ORF">CTI12_AA254950</name>
</gene>
<dbReference type="EMBL" id="PKPP01002614">
    <property type="protein sequence ID" value="PWA74143.1"/>
    <property type="molecule type" value="Genomic_DNA"/>
</dbReference>
<sequence length="1375" mass="156003">MDGISCERDSELTHELTKHKCLYSKGFIQVEGTDISKTDSKSQKPDKNEHENGKCQKPKPGKSKSQSQAQKKVKYAYPKIGILEYNLPCEASFGSFSRINKNISLSSSFKPLFLSSKLPYLLITSPATQFSNQINKGLSSFLVKFLVRFLGQNIAKLGAYVCLDYMIYLFNCLIVFYLLIISVILIVITFTIFTTRFTIRKSRFHLTFVRTRPGLGSRRVHDRLGRQRSPSESPSRLGSRRVYDRLRRQRSPSESPSRLGGRRVHDRLGRQRSPSGSPSSSDSEDSRRKRRRSVSLSSNDSSDNEDEETGHWKSRKRYRDREDEDMSRPWRRQKVDAFTRRISDFSEDKRRRMPANVKTYDGTGDPDDHLKIFESAATIENWPQPVWCHMFNSTLVGNAWNWFSKLPRRSIDGFEELRKAFRLNFTQRKKCAKNPVELARVKQRQGESTSAYVERYKDECIHVKACPEILKISGFMNGINNPELIKKLNDRVPQTFDELMKSTRSFIQGEAAAADSKKGYSNYKSQEQPRRQSNDQSSNRNKSYRSQGGGRENDKRRELPETTTNVHPEDRRVGNGYCEYHGQKGHTTNECVQLRQLIDKLVKEGRLDHLVKNIKEGKDKQKAGSKKEAPKDKAETIYMIQSWERKTRQKVSQKFSYGSEISFPTLAADNAVVEPLTIEINAGGHDIHRMYVDGGASTDIMYEHCFKKLRPEIQSQLSPVVTPLTGFTGEKIWPMGQIRLLVVVGNREHSTTAWMNFMVIKSPSPYNGIIGRPGISAIRAVPSASMPVEGVIVTLYNNAVPPGECNAITCETTHTPEQRSVRQKKRDQAPERAKAILDEVHKLVDAVMVKKNDGSWRMCVDFTDLNKACPQDCYPLPEIDWKVESLCGYPLKCFLDAFKGYHQIQMAKEDEEKTAFHTSQGVYCYTKMPFGLKNAGATYQRLVYVDDLVIKSHTEDELVRDIEETFKRLGKINMKLNPKKCIFGATEGMFLGYLIEPDGIKPCPEKTQAVIQLPSPRTLKEVQSLNGKLAGLNRFLSKSADKSLPLFKTLKKCTKKGDFRWTTEAEEAFTQLKQHIAALPTLVAPQPGEELIMYLSATHGAVSAVLLTDRNSVQTPVYFVSKALKKTEVNYSAMEKLVLALVFAAKRLRRYFQAHPIAVITDQPIKQVIFKPDASGRLQKWSVLLGEHNISYRPRTAVKGQVLFTDGSSCVDGSGAGLILTNPEGMEFTYALRFEFTATNNEAEYEALIAGLRIATRMGVRNLESNVDSRLVANHLSSEYVAKEDNMIQYLDKTKSLIQGFDRFTIKQVPRGENKKADALSKIASTSFAHLSKQVLVEILKNKSILEMEVSTVIEEQDPTWMTPIIEFISKGILP</sequence>
<dbReference type="Pfam" id="PF13456">
    <property type="entry name" value="RVT_3"/>
    <property type="match status" value="1"/>
</dbReference>
<feature type="region of interest" description="Disordered" evidence="2">
    <location>
        <begin position="34"/>
        <end position="70"/>
    </location>
</feature>
<keyword evidence="5" id="KW-0808">Transferase</keyword>
<dbReference type="Gene3D" id="2.40.70.10">
    <property type="entry name" value="Acid Proteases"/>
    <property type="match status" value="1"/>
</dbReference>
<feature type="compositionally biased region" description="Low complexity" evidence="2">
    <location>
        <begin position="271"/>
        <end position="281"/>
    </location>
</feature>
<feature type="compositionally biased region" description="Basic and acidic residues" evidence="2">
    <location>
        <begin position="551"/>
        <end position="560"/>
    </location>
</feature>
<dbReference type="Gene3D" id="3.30.420.10">
    <property type="entry name" value="Ribonuclease H-like superfamily/Ribonuclease H"/>
    <property type="match status" value="1"/>
</dbReference>
<evidence type="ECO:0000256" key="1">
    <source>
        <dbReference type="ARBA" id="ARBA00023172"/>
    </source>
</evidence>
<evidence type="ECO:0000256" key="3">
    <source>
        <dbReference type="SAM" id="Phobius"/>
    </source>
</evidence>
<accession>A0A2U1NKV7</accession>
<dbReference type="InterPro" id="IPR036397">
    <property type="entry name" value="RNaseH_sf"/>
</dbReference>
<feature type="compositionally biased region" description="Polar residues" evidence="2">
    <location>
        <begin position="534"/>
        <end position="546"/>
    </location>
</feature>
<proteinExistence type="predicted"/>
<keyword evidence="3" id="KW-0472">Membrane</keyword>
<dbReference type="PROSITE" id="PS50879">
    <property type="entry name" value="RNASE_H_1"/>
    <property type="match status" value="1"/>
</dbReference>
<dbReference type="GO" id="GO:0004523">
    <property type="term" value="F:RNA-DNA hybrid ribonuclease activity"/>
    <property type="evidence" value="ECO:0007669"/>
    <property type="project" value="InterPro"/>
</dbReference>
<reference evidence="5 6" key="1">
    <citation type="journal article" date="2018" name="Mol. Plant">
        <title>The genome of Artemisia annua provides insight into the evolution of Asteraceae family and artemisinin biosynthesis.</title>
        <authorList>
            <person name="Shen Q."/>
            <person name="Zhang L."/>
            <person name="Liao Z."/>
            <person name="Wang S."/>
            <person name="Yan T."/>
            <person name="Shi P."/>
            <person name="Liu M."/>
            <person name="Fu X."/>
            <person name="Pan Q."/>
            <person name="Wang Y."/>
            <person name="Lv Z."/>
            <person name="Lu X."/>
            <person name="Zhang F."/>
            <person name="Jiang W."/>
            <person name="Ma Y."/>
            <person name="Chen M."/>
            <person name="Hao X."/>
            <person name="Li L."/>
            <person name="Tang Y."/>
            <person name="Lv G."/>
            <person name="Zhou Y."/>
            <person name="Sun X."/>
            <person name="Brodelius P.E."/>
            <person name="Rose J.K.C."/>
            <person name="Tang K."/>
        </authorList>
    </citation>
    <scope>NUCLEOTIDE SEQUENCE [LARGE SCALE GENOMIC DNA]</scope>
    <source>
        <strain evidence="6">cv. Huhao1</strain>
        <tissue evidence="5">Leaf</tissue>
    </source>
</reference>
<feature type="region of interest" description="Disordered" evidence="2">
    <location>
        <begin position="219"/>
        <end position="328"/>
    </location>
</feature>
<dbReference type="PANTHER" id="PTHR48475">
    <property type="entry name" value="RIBONUCLEASE H"/>
    <property type="match status" value="1"/>
</dbReference>
<dbReference type="OrthoDB" id="779804at2759"/>
<dbReference type="Gene3D" id="3.10.20.370">
    <property type="match status" value="1"/>
</dbReference>
<dbReference type="InterPro" id="IPR002156">
    <property type="entry name" value="RNaseH_domain"/>
</dbReference>
<name>A0A2U1NKV7_ARTAN</name>
<feature type="region of interest" description="Disordered" evidence="2">
    <location>
        <begin position="511"/>
        <end position="574"/>
    </location>
</feature>
<dbReference type="InterPro" id="IPR043502">
    <property type="entry name" value="DNA/RNA_pol_sf"/>
</dbReference>
<dbReference type="InterPro" id="IPR005162">
    <property type="entry name" value="Retrotrans_gag_dom"/>
</dbReference>
<keyword evidence="5" id="KW-0548">Nucleotidyltransferase</keyword>
<feature type="domain" description="RNase H type-1" evidence="4">
    <location>
        <begin position="1197"/>
        <end position="1326"/>
    </location>
</feature>
<dbReference type="GO" id="GO:0003964">
    <property type="term" value="F:RNA-directed DNA polymerase activity"/>
    <property type="evidence" value="ECO:0007669"/>
    <property type="project" value="UniProtKB-KW"/>
</dbReference>
<organism evidence="5 6">
    <name type="scientific">Artemisia annua</name>
    <name type="common">Sweet wormwood</name>
    <dbReference type="NCBI Taxonomy" id="35608"/>
    <lineage>
        <taxon>Eukaryota</taxon>
        <taxon>Viridiplantae</taxon>
        <taxon>Streptophyta</taxon>
        <taxon>Embryophyta</taxon>
        <taxon>Tracheophyta</taxon>
        <taxon>Spermatophyta</taxon>
        <taxon>Magnoliopsida</taxon>
        <taxon>eudicotyledons</taxon>
        <taxon>Gunneridae</taxon>
        <taxon>Pentapetalae</taxon>
        <taxon>asterids</taxon>
        <taxon>campanulids</taxon>
        <taxon>Asterales</taxon>
        <taxon>Asteraceae</taxon>
        <taxon>Asteroideae</taxon>
        <taxon>Anthemideae</taxon>
        <taxon>Artemisiinae</taxon>
        <taxon>Artemisia</taxon>
    </lineage>
</organism>
<dbReference type="CDD" id="cd01647">
    <property type="entry name" value="RT_LTR"/>
    <property type="match status" value="1"/>
</dbReference>
<dbReference type="Gene3D" id="3.30.70.270">
    <property type="match status" value="2"/>
</dbReference>
<dbReference type="GO" id="GO:0006310">
    <property type="term" value="P:DNA recombination"/>
    <property type="evidence" value="ECO:0007669"/>
    <property type="project" value="UniProtKB-KW"/>
</dbReference>